<dbReference type="InterPro" id="IPR003410">
    <property type="entry name" value="HYR_dom"/>
</dbReference>
<dbReference type="Pfam" id="PF16403">
    <property type="entry name" value="Bact_surface_Ig-like"/>
    <property type="match status" value="2"/>
</dbReference>
<name>A0ABR9PY53_9BACT</name>
<protein>
    <submittedName>
        <fullName evidence="4">DUF5011 domain-containing protein</fullName>
    </submittedName>
</protein>
<evidence type="ECO:0000259" key="3">
    <source>
        <dbReference type="PROSITE" id="PS50825"/>
    </source>
</evidence>
<dbReference type="RefSeq" id="WP_193429995.1">
    <property type="nucleotide sequence ID" value="NZ_CBCSIP010000156.1"/>
</dbReference>
<dbReference type="Gene3D" id="2.60.40.10">
    <property type="entry name" value="Immunoglobulins"/>
    <property type="match status" value="2"/>
</dbReference>
<feature type="compositionally biased region" description="Polar residues" evidence="2">
    <location>
        <begin position="510"/>
        <end position="524"/>
    </location>
</feature>
<organism evidence="4 5">
    <name type="scientific">Corallococcus soli</name>
    <dbReference type="NCBI Taxonomy" id="2710757"/>
    <lineage>
        <taxon>Bacteria</taxon>
        <taxon>Pseudomonadati</taxon>
        <taxon>Myxococcota</taxon>
        <taxon>Myxococcia</taxon>
        <taxon>Myxococcales</taxon>
        <taxon>Cystobacterineae</taxon>
        <taxon>Myxococcaceae</taxon>
        <taxon>Corallococcus</taxon>
    </lineage>
</organism>
<keyword evidence="5" id="KW-1185">Reference proteome</keyword>
<evidence type="ECO:0000313" key="4">
    <source>
        <dbReference type="EMBL" id="MBE4752819.1"/>
    </source>
</evidence>
<sequence>MPPGTRPPGFKPGALQQQMVSASALNVVNVTESGFITLSIDGVGTNGPSGIVQANKPAAGATVRRAYMAAASTGFSSYRINNGEVRIDGQPVSWSTSLANGIASWNHWADVTSLVKAKLDAAPAGRVSFSITEAATTQVDGEILTVIFDNPSETTVNTAILLFGAQSTTGDTFNISLSEPINKNDPNLGLDLSLGISFGAQVGSPNETQRSTVDVNGQRLSSVAGGQDDGASSNGALLTVGGLDDSNANPSPFVTGPGPYVDDELYNVLPFVSQGATRIVINTFNASNDDNIFFAALSLRAASAIVGEGIVLGPPLATSEVGLSHTVTANLQNDLGQPLINRAVSFLINAGPNAGQTGQAVTNSAGHASFTYVGSGGVGRDQIQASFTKTSGGVSLSNLALKDWTQTKRPPTAVCRDLTLDAGPSCGVTGSVNNGSSDPDGDLVGCTQSPAGPFGPGTTSVTLTCVDQAGLSSSCTASVQVVDSSAPALNCPANQQAECVGGGANVNTGQASASDNCGTPSVSSPAPAHYPLGTSVVTHTATDSSGNTSSCTSAVVVRDTQAPAVTPNPASAALECNVSTYVEAGASAADACAGNLSGAVVTSNGVDTSHPGNYTVNYSVTDPSGNAASSSRTVSVLDTLAPTVALVGPASSNHECNSGAYVDPGATASDICSGDLTASIARSGSVNGGAVGSYTLGYTAQDGAGLSASASREVTVVDTLAPSIVCPGPMIVEAPSSGGAVVTPAAANATDVCALASVVGPPAGLYAPGSTPVTYTATDVGGQSVSCNTSILVTDPAAPPPDLTMCNMPRYTRDALVKVCGYIRPGSSSSPIALAYFTINGGEPVPMEEEGTGGHMVQFLALEEGTYTIVLTAIDAQGGVVSDTRVVTVDRTAPVLRIVSPLPDEAQPSIWVDITSEVTDASPSTVSTNWVESSSVEAGTNTVTHSVRVADTGYNDVIITATDAAGNTGEFIGRVLVAE</sequence>
<dbReference type="InterPro" id="IPR032179">
    <property type="entry name" value="Cry22Aa_Ig-like"/>
</dbReference>
<dbReference type="Pfam" id="PF02494">
    <property type="entry name" value="HYR"/>
    <property type="match status" value="1"/>
</dbReference>
<dbReference type="InterPro" id="IPR008964">
    <property type="entry name" value="Invasin/intimin_cell_adhesion"/>
</dbReference>
<dbReference type="PANTHER" id="PTHR24273:SF32">
    <property type="entry name" value="HYALIN"/>
    <property type="match status" value="1"/>
</dbReference>
<dbReference type="InterPro" id="IPR013783">
    <property type="entry name" value="Ig-like_fold"/>
</dbReference>
<evidence type="ECO:0000256" key="2">
    <source>
        <dbReference type="SAM" id="MobiDB-lite"/>
    </source>
</evidence>
<keyword evidence="1" id="KW-0677">Repeat</keyword>
<reference evidence="4 5" key="1">
    <citation type="submission" date="2020-02" db="EMBL/GenBank/DDBJ databases">
        <authorList>
            <person name="Babadi Z.K."/>
            <person name="Risdian C."/>
            <person name="Ebrahimipour G.H."/>
            <person name="Wink J."/>
        </authorList>
    </citation>
    <scope>NUCLEOTIDE SEQUENCE [LARGE SCALE GENOMIC DNA]</scope>
    <source>
        <strain evidence="4 5">ZKHCc1 1396</strain>
    </source>
</reference>
<dbReference type="PANTHER" id="PTHR24273">
    <property type="entry name" value="FI04643P-RELATED"/>
    <property type="match status" value="1"/>
</dbReference>
<gene>
    <name evidence="4" type="ORF">G4177_32155</name>
</gene>
<comment type="caution">
    <text evidence="4">The sequence shown here is derived from an EMBL/GenBank/DDBJ whole genome shotgun (WGS) entry which is preliminary data.</text>
</comment>
<accession>A0ABR9PY53</accession>
<evidence type="ECO:0000256" key="1">
    <source>
        <dbReference type="ARBA" id="ARBA00022737"/>
    </source>
</evidence>
<dbReference type="PROSITE" id="PS50825">
    <property type="entry name" value="HYR"/>
    <property type="match status" value="2"/>
</dbReference>
<dbReference type="Proteomes" id="UP001516472">
    <property type="component" value="Unassembled WGS sequence"/>
</dbReference>
<feature type="region of interest" description="Disordered" evidence="2">
    <location>
        <begin position="510"/>
        <end position="530"/>
    </location>
</feature>
<dbReference type="SUPFAM" id="SSF49373">
    <property type="entry name" value="Invasin/intimin cell-adhesion fragments"/>
    <property type="match status" value="1"/>
</dbReference>
<proteinExistence type="predicted"/>
<feature type="domain" description="HYR" evidence="3">
    <location>
        <begin position="482"/>
        <end position="559"/>
    </location>
</feature>
<dbReference type="EMBL" id="JAAIYO010000014">
    <property type="protein sequence ID" value="MBE4752819.1"/>
    <property type="molecule type" value="Genomic_DNA"/>
</dbReference>
<feature type="domain" description="HYR" evidence="3">
    <location>
        <begin position="717"/>
        <end position="795"/>
    </location>
</feature>
<evidence type="ECO:0000313" key="5">
    <source>
        <dbReference type="Proteomes" id="UP001516472"/>
    </source>
</evidence>